<dbReference type="RefSeq" id="WP_277898952.1">
    <property type="nucleotide sequence ID" value="NZ_JAPMUA010000002.1"/>
</dbReference>
<dbReference type="CDD" id="cd03354">
    <property type="entry name" value="LbH_SAT"/>
    <property type="match status" value="1"/>
</dbReference>
<reference evidence="5" key="1">
    <citation type="submission" date="2022-11" db="EMBL/GenBank/DDBJ databases">
        <title>High-quality draft genome sequence of Galbibacter sp. strain CMA-7.</title>
        <authorList>
            <person name="Wei L."/>
            <person name="Dong C."/>
            <person name="Shao Z."/>
        </authorList>
    </citation>
    <scope>NUCLEOTIDE SEQUENCE</scope>
    <source>
        <strain evidence="5">CMA-7</strain>
    </source>
</reference>
<evidence type="ECO:0000313" key="6">
    <source>
        <dbReference type="Proteomes" id="UP001153642"/>
    </source>
</evidence>
<dbReference type="Proteomes" id="UP001153642">
    <property type="component" value="Unassembled WGS sequence"/>
</dbReference>
<dbReference type="InterPro" id="IPR001451">
    <property type="entry name" value="Hexapep"/>
</dbReference>
<protein>
    <recommendedName>
        <fullName evidence="4">Serine acetyltransferase</fullName>
        <ecNumber evidence="4">2.3.1.30</ecNumber>
    </recommendedName>
</protein>
<accession>A0ABT6FR93</accession>
<evidence type="ECO:0000256" key="4">
    <source>
        <dbReference type="PIRNR" id="PIRNR000441"/>
    </source>
</evidence>
<dbReference type="PIRSF" id="PIRSF000441">
    <property type="entry name" value="CysE"/>
    <property type="match status" value="1"/>
</dbReference>
<evidence type="ECO:0000256" key="2">
    <source>
        <dbReference type="ARBA" id="ARBA00022679"/>
    </source>
</evidence>
<keyword evidence="3 4" id="KW-0012">Acyltransferase</keyword>
<name>A0ABT6FR93_9FLAO</name>
<keyword evidence="6" id="KW-1185">Reference proteome</keyword>
<dbReference type="InterPro" id="IPR011004">
    <property type="entry name" value="Trimer_LpxA-like_sf"/>
</dbReference>
<evidence type="ECO:0000313" key="5">
    <source>
        <dbReference type="EMBL" id="MDG3585792.1"/>
    </source>
</evidence>
<dbReference type="Pfam" id="PF00132">
    <property type="entry name" value="Hexapep"/>
    <property type="match status" value="1"/>
</dbReference>
<evidence type="ECO:0000256" key="1">
    <source>
        <dbReference type="ARBA" id="ARBA00007274"/>
    </source>
</evidence>
<keyword evidence="2 4" id="KW-0808">Transferase</keyword>
<dbReference type="PANTHER" id="PTHR42811">
    <property type="entry name" value="SERINE ACETYLTRANSFERASE"/>
    <property type="match status" value="1"/>
</dbReference>
<gene>
    <name evidence="5" type="ORF">OSR52_07910</name>
</gene>
<dbReference type="Gene3D" id="2.160.10.10">
    <property type="entry name" value="Hexapeptide repeat proteins"/>
    <property type="match status" value="1"/>
</dbReference>
<sequence>MDAIIKADLYRYQASTGRKQLIKKLLNPAFLYTFLYRKTAKYSGSSIQGIFFRILKRHFGYFYGVQIPPTTKIGGGLFIGHVGNIVLNPDAVIGNNCNIAQGVTIGQENRGQKKGAPKIGNEVWIGANTVIVGNITIGNNVLIAPNCFVNFDVPNNAVVISSQCSIHPKENATENYIDFKYVTP</sequence>
<dbReference type="EC" id="2.3.1.30" evidence="4"/>
<dbReference type="EMBL" id="JAPMUA010000002">
    <property type="protein sequence ID" value="MDG3585792.1"/>
    <property type="molecule type" value="Genomic_DNA"/>
</dbReference>
<comment type="caution">
    <text evidence="5">The sequence shown here is derived from an EMBL/GenBank/DDBJ whole genome shotgun (WGS) entry which is preliminary data.</text>
</comment>
<proteinExistence type="inferred from homology"/>
<dbReference type="InterPro" id="IPR045304">
    <property type="entry name" value="LbH_SAT"/>
</dbReference>
<dbReference type="SUPFAM" id="SSF51161">
    <property type="entry name" value="Trimeric LpxA-like enzymes"/>
    <property type="match status" value="1"/>
</dbReference>
<comment type="catalytic activity">
    <reaction evidence="4">
        <text>L-serine + acetyl-CoA = O-acetyl-L-serine + CoA</text>
        <dbReference type="Rhea" id="RHEA:24560"/>
        <dbReference type="ChEBI" id="CHEBI:33384"/>
        <dbReference type="ChEBI" id="CHEBI:57287"/>
        <dbReference type="ChEBI" id="CHEBI:57288"/>
        <dbReference type="ChEBI" id="CHEBI:58340"/>
        <dbReference type="EC" id="2.3.1.30"/>
    </reaction>
</comment>
<dbReference type="InterPro" id="IPR005881">
    <property type="entry name" value="Ser_O-AcTrfase"/>
</dbReference>
<comment type="similarity">
    <text evidence="1 4">Belongs to the transferase hexapeptide repeat family.</text>
</comment>
<organism evidence="5 6">
    <name type="scientific">Galbibacter pacificus</name>
    <dbReference type="NCBI Taxonomy" id="2996052"/>
    <lineage>
        <taxon>Bacteria</taxon>
        <taxon>Pseudomonadati</taxon>
        <taxon>Bacteroidota</taxon>
        <taxon>Flavobacteriia</taxon>
        <taxon>Flavobacteriales</taxon>
        <taxon>Flavobacteriaceae</taxon>
        <taxon>Galbibacter</taxon>
    </lineage>
</organism>
<evidence type="ECO:0000256" key="3">
    <source>
        <dbReference type="ARBA" id="ARBA00023315"/>
    </source>
</evidence>